<dbReference type="AlphaFoldDB" id="I0GY03"/>
<accession>I0GY03</accession>
<dbReference type="KEGG" id="ams:AMIS_4200"/>
<evidence type="ECO:0000256" key="3">
    <source>
        <dbReference type="PIRSR" id="PIRSR000390-2"/>
    </source>
</evidence>
<keyword evidence="5" id="KW-0032">Aminotransferase</keyword>
<dbReference type="STRING" id="512565.AMIS_4200"/>
<dbReference type="InterPro" id="IPR000653">
    <property type="entry name" value="DegT/StrS_aminotransferase"/>
</dbReference>
<dbReference type="EMBL" id="AP012319">
    <property type="protein sequence ID" value="BAL85640.1"/>
    <property type="molecule type" value="Genomic_DNA"/>
</dbReference>
<name>I0GY03_ACTM4</name>
<feature type="modified residue" description="N6-(pyridoxal phosphate)lysine" evidence="3">
    <location>
        <position position="179"/>
    </location>
</feature>
<dbReference type="GO" id="GO:0000271">
    <property type="term" value="P:polysaccharide biosynthetic process"/>
    <property type="evidence" value="ECO:0007669"/>
    <property type="project" value="TreeGrafter"/>
</dbReference>
<protein>
    <submittedName>
        <fullName evidence="5">Putative aminotransferase</fullName>
    </submittedName>
</protein>
<dbReference type="PANTHER" id="PTHR30244:SF34">
    <property type="entry name" value="DTDP-4-AMINO-4,6-DIDEOXYGALACTOSE TRANSAMINASE"/>
    <property type="match status" value="1"/>
</dbReference>
<dbReference type="CDD" id="cd00616">
    <property type="entry name" value="AHBA_syn"/>
    <property type="match status" value="1"/>
</dbReference>
<dbReference type="eggNOG" id="COG0399">
    <property type="taxonomic scope" value="Bacteria"/>
</dbReference>
<dbReference type="OrthoDB" id="9804264at2"/>
<dbReference type="PATRIC" id="fig|512565.3.peg.425"/>
<evidence type="ECO:0000313" key="5">
    <source>
        <dbReference type="EMBL" id="BAL85640.1"/>
    </source>
</evidence>
<dbReference type="Gene3D" id="3.40.640.10">
    <property type="entry name" value="Type I PLP-dependent aspartate aminotransferase-like (Major domain)"/>
    <property type="match status" value="1"/>
</dbReference>
<dbReference type="Gene3D" id="3.90.1150.10">
    <property type="entry name" value="Aspartate Aminotransferase, domain 1"/>
    <property type="match status" value="1"/>
</dbReference>
<dbReference type="GO" id="GO:0030170">
    <property type="term" value="F:pyridoxal phosphate binding"/>
    <property type="evidence" value="ECO:0007669"/>
    <property type="project" value="TreeGrafter"/>
</dbReference>
<proteinExistence type="inferred from homology"/>
<feature type="active site" description="Proton acceptor" evidence="2">
    <location>
        <position position="179"/>
    </location>
</feature>
<dbReference type="SUPFAM" id="SSF53383">
    <property type="entry name" value="PLP-dependent transferases"/>
    <property type="match status" value="1"/>
</dbReference>
<comment type="cofactor">
    <cofactor evidence="1">
        <name>pyridoxal 5'-phosphate</name>
        <dbReference type="ChEBI" id="CHEBI:597326"/>
    </cofactor>
</comment>
<comment type="similarity">
    <text evidence="4">Belongs to the DegT/DnrJ/EryC1 family.</text>
</comment>
<evidence type="ECO:0000313" key="6">
    <source>
        <dbReference type="Proteomes" id="UP000007882"/>
    </source>
</evidence>
<evidence type="ECO:0000256" key="2">
    <source>
        <dbReference type="PIRSR" id="PIRSR000390-1"/>
    </source>
</evidence>
<dbReference type="RefSeq" id="WP_014440540.1">
    <property type="nucleotide sequence ID" value="NC_017093.1"/>
</dbReference>
<dbReference type="InterPro" id="IPR015422">
    <property type="entry name" value="PyrdxlP-dep_Trfase_small"/>
</dbReference>
<sequence length="372" mass="40335">MLPYGRQSIDAADVEAVVAALGSDWLTTGPRVAGFEADLEKVAGAPCVTVTNGTTALHAAYAAAGVTRGDEVVTTPMTFVATASGAAMLGAKVIFADIEDESANIDPAAVEAALTERTRVIAAVDYAGVPADYDRLRKVGESSGALILGDAAHSIGSLDRGRPVGSLADLTTFSFFPTKNFTTGEGGAVASIRPELVTRLRAFRTVGVVREDFRNPDEGAWWYEVPEFGLNYRLPDVLAALGSAQLRRLGAFKERRRQLSARYDELLAGVPGLRLPTQRPEVDPMRHLYPVRVLDGRRREVFDRMREAGIGVQVNYIPVYWHPVFEDLGYRRGMCPNAEAFYAEELSLPLFADLSDDDQDRVVETLRGILGS</sequence>
<dbReference type="PANTHER" id="PTHR30244">
    <property type="entry name" value="TRANSAMINASE"/>
    <property type="match status" value="1"/>
</dbReference>
<evidence type="ECO:0000256" key="4">
    <source>
        <dbReference type="RuleBase" id="RU004508"/>
    </source>
</evidence>
<dbReference type="PIRSF" id="PIRSF000390">
    <property type="entry name" value="PLP_StrS"/>
    <property type="match status" value="1"/>
</dbReference>
<dbReference type="HOGENOM" id="CLU_033332_0_3_11"/>
<dbReference type="Pfam" id="PF01041">
    <property type="entry name" value="DegT_DnrJ_EryC1"/>
    <property type="match status" value="1"/>
</dbReference>
<reference evidence="5 6" key="1">
    <citation type="submission" date="2012-02" db="EMBL/GenBank/DDBJ databases">
        <title>Complete genome sequence of Actinoplanes missouriensis 431 (= NBRC 102363).</title>
        <authorList>
            <person name="Ohnishi Y."/>
            <person name="Ishikawa J."/>
            <person name="Sekine M."/>
            <person name="Hosoyama A."/>
            <person name="Harada T."/>
            <person name="Narita H."/>
            <person name="Hata T."/>
            <person name="Konno Y."/>
            <person name="Tutikane K."/>
            <person name="Fujita N."/>
            <person name="Horinouchi S."/>
            <person name="Hayakawa M."/>
        </authorList>
    </citation>
    <scope>NUCLEOTIDE SEQUENCE [LARGE SCALE GENOMIC DNA]</scope>
    <source>
        <strain evidence="6">ATCC 14538 / DSM 43046 / CBS 188.64 / JCM 3121 / NBRC 102363 / NCIMB 12654 / NRRL B-3342 / UNCC 431</strain>
    </source>
</reference>
<dbReference type="InterPro" id="IPR015421">
    <property type="entry name" value="PyrdxlP-dep_Trfase_major"/>
</dbReference>
<dbReference type="GO" id="GO:0008483">
    <property type="term" value="F:transaminase activity"/>
    <property type="evidence" value="ECO:0007669"/>
    <property type="project" value="UniProtKB-KW"/>
</dbReference>
<organism evidence="5 6">
    <name type="scientific">Actinoplanes missouriensis (strain ATCC 14538 / DSM 43046 / CBS 188.64 / JCM 3121 / NBRC 102363 / NCIMB 12654 / NRRL B-3342 / UNCC 431)</name>
    <dbReference type="NCBI Taxonomy" id="512565"/>
    <lineage>
        <taxon>Bacteria</taxon>
        <taxon>Bacillati</taxon>
        <taxon>Actinomycetota</taxon>
        <taxon>Actinomycetes</taxon>
        <taxon>Micromonosporales</taxon>
        <taxon>Micromonosporaceae</taxon>
        <taxon>Actinoplanes</taxon>
    </lineage>
</organism>
<keyword evidence="6" id="KW-1185">Reference proteome</keyword>
<dbReference type="InterPro" id="IPR015424">
    <property type="entry name" value="PyrdxlP-dep_Trfase"/>
</dbReference>
<keyword evidence="3 4" id="KW-0663">Pyridoxal phosphate</keyword>
<evidence type="ECO:0000256" key="1">
    <source>
        <dbReference type="ARBA" id="ARBA00001933"/>
    </source>
</evidence>
<keyword evidence="5" id="KW-0808">Transferase</keyword>
<gene>
    <name evidence="5" type="ordered locus">AMIS_4200</name>
</gene>
<dbReference type="Proteomes" id="UP000007882">
    <property type="component" value="Chromosome"/>
</dbReference>